<accession>I5ARX9</accession>
<keyword evidence="3" id="KW-1185">Reference proteome</keyword>
<protein>
    <recommendedName>
        <fullName evidence="4">Tubulin like</fullName>
    </recommendedName>
</protein>
<evidence type="ECO:0008006" key="4">
    <source>
        <dbReference type="Google" id="ProtNLM"/>
    </source>
</evidence>
<dbReference type="AlphaFoldDB" id="I5ARX9"/>
<dbReference type="EMBL" id="CM001487">
    <property type="protein sequence ID" value="EIM56552.1"/>
    <property type="molecule type" value="Genomic_DNA"/>
</dbReference>
<proteinExistence type="predicted"/>
<dbReference type="Pfam" id="PF13809">
    <property type="entry name" value="Tubulin_2"/>
    <property type="match status" value="1"/>
</dbReference>
<reference evidence="2 3" key="2">
    <citation type="submission" date="2012-02" db="EMBL/GenBank/DDBJ databases">
        <title>Improved High-Quality Draft sequence of Eubacterium cellulosolvens 6.</title>
        <authorList>
            <consortium name="US DOE Joint Genome Institute"/>
            <person name="Lucas S."/>
            <person name="Han J."/>
            <person name="Lapidus A."/>
            <person name="Cheng J.-F."/>
            <person name="Goodwin L."/>
            <person name="Pitluck S."/>
            <person name="Peters L."/>
            <person name="Mikhailova N."/>
            <person name="Gu W."/>
            <person name="Detter J.C."/>
            <person name="Han C."/>
            <person name="Tapia R."/>
            <person name="Land M."/>
            <person name="Hauser L."/>
            <person name="Kyrpides N."/>
            <person name="Ivanova N."/>
            <person name="Pagani I."/>
            <person name="Johnson E."/>
            <person name="Mukhopadhyay B."/>
            <person name="Anderson I."/>
            <person name="Woyke T."/>
        </authorList>
    </citation>
    <scope>NUCLEOTIDE SEQUENCE [LARGE SCALE GENOMIC DNA]</scope>
    <source>
        <strain evidence="2 3">6</strain>
    </source>
</reference>
<organism evidence="2 3">
    <name type="scientific">Eubacterium cellulosolvens (strain ATCC 43171 / JCM 9499 / 6)</name>
    <name type="common">Cillobacterium cellulosolvens</name>
    <dbReference type="NCBI Taxonomy" id="633697"/>
    <lineage>
        <taxon>Bacteria</taxon>
        <taxon>Bacillati</taxon>
        <taxon>Bacillota</taxon>
        <taxon>Clostridia</taxon>
        <taxon>Eubacteriales</taxon>
        <taxon>Eubacteriaceae</taxon>
        <taxon>Eubacterium</taxon>
    </lineage>
</organism>
<evidence type="ECO:0000256" key="1">
    <source>
        <dbReference type="SAM" id="MobiDB-lite"/>
    </source>
</evidence>
<dbReference type="STRING" id="633697.EubceDRAFT1_0714"/>
<dbReference type="InterPro" id="IPR025904">
    <property type="entry name" value="Tubulin-like"/>
</dbReference>
<name>I5ARX9_EUBC6</name>
<evidence type="ECO:0000313" key="3">
    <source>
        <dbReference type="Proteomes" id="UP000005753"/>
    </source>
</evidence>
<evidence type="ECO:0000313" key="2">
    <source>
        <dbReference type="EMBL" id="EIM56552.1"/>
    </source>
</evidence>
<sequence>MEKTEYYSRIFIGSGGGIISDYQLTKAPDNSVHIYVGLGKDGVDCLRVIKGHLYSRIRPDVRRNKKGIPVREYEHIRFLGVQDDLKKALEHRHVYTHVRMRRTLDLREMFDIEKGLSEAKEIALTRRIEKLLMEATRGLNEPTVYVHVITSLADGMGSKIFPRICYRIRYALRDTSNARVLGYFFLPSVDMAKLPFVMDKMKVLIMAEGYAGIRRLDTFMSIELNGGSYEQKVPVTPKPKKRADEESDSEEEERDEDREDEKKAGFVELGPGHIAWTCVPMDWCYLASAEDDKGMLIHRGYEYALNSVAEHVMDYMVNDVNDLTLENALDDHIRFAEKASVLDHEVHRYSSLSNSALIVPFREMNTALATELWSLFSQREEREPTEREVFHFIGEVLNDPNIEELLDAADEKEKRNAERDARILEEAGFKMDGDPALPDILKDIEMRIAEDQRRSDDADDELVWDDSFSTLSPEADKSGEEEDGEDDAEQNPVTEGRWKGSNKMLEEQELIQDELAHLEYEKVEFLQELESIHKEMKNHEIYERLYLDLFGELTASVGIPGKYPYDLKYAMDHPESVTDFFDQQSYRLISNLDDGEAKLFSYSSESPLVAKIRVRMQELISDYDYGMKFVSSMLDPSFKFNIGTILDGILEINEEHIFEYHYGEKIQQEFDEARRNFENGTRRGFGDSNKKRLRDYLDAGERLLVLSIYGEELASITKSIERVREELDDLGRYFRKLADITETIDRTFAMNKELYDKTDVIADGNPCSVSMVDKEDIRKLIEKVFKNINHKALFSDYMKKMLESPKEWQDNDQDKISWLINSFVCDVFKEYANMHMEDCYRKLFYKSDVKMIESAVGIEYLPEMLKKAHLQMIFDFRTESNKAPTKFRYREQRLSLPVSMRDVSEVFREACEKREKNRFKSRKERWQFREKDMMDHVYLQDGDVAIPLSSLCHMGAYEAAYRFVTQTR</sequence>
<feature type="compositionally biased region" description="Acidic residues" evidence="1">
    <location>
        <begin position="479"/>
        <end position="489"/>
    </location>
</feature>
<feature type="compositionally biased region" description="Acidic residues" evidence="1">
    <location>
        <begin position="245"/>
        <end position="259"/>
    </location>
</feature>
<feature type="region of interest" description="Disordered" evidence="1">
    <location>
        <begin position="230"/>
        <end position="263"/>
    </location>
</feature>
<dbReference type="Proteomes" id="UP000005753">
    <property type="component" value="Chromosome"/>
</dbReference>
<gene>
    <name evidence="2" type="ORF">EubceDRAFT1_0714</name>
</gene>
<feature type="region of interest" description="Disordered" evidence="1">
    <location>
        <begin position="451"/>
        <end position="501"/>
    </location>
</feature>
<reference evidence="2 3" key="1">
    <citation type="submission" date="2010-08" db="EMBL/GenBank/DDBJ databases">
        <authorList>
            <consortium name="US DOE Joint Genome Institute (JGI-PGF)"/>
            <person name="Lucas S."/>
            <person name="Copeland A."/>
            <person name="Lapidus A."/>
            <person name="Cheng J.-F."/>
            <person name="Bruce D."/>
            <person name="Goodwin L."/>
            <person name="Pitluck S."/>
            <person name="Land M.L."/>
            <person name="Hauser L."/>
            <person name="Chang Y.-J."/>
            <person name="Anderson I.J."/>
            <person name="Johnson E."/>
            <person name="Mulhopadhyay B."/>
            <person name="Kyrpides N."/>
            <person name="Woyke T.J."/>
        </authorList>
    </citation>
    <scope>NUCLEOTIDE SEQUENCE [LARGE SCALE GENOMIC DNA]</scope>
    <source>
        <strain evidence="2 3">6</strain>
    </source>
</reference>
<dbReference type="HOGENOM" id="CLU_306058_0_0_9"/>